<reference evidence="8" key="2">
    <citation type="submission" date="2023-06" db="EMBL/GenBank/DDBJ databases">
        <authorList>
            <person name="Swenson N.G."/>
            <person name="Wegrzyn J.L."/>
            <person name="Mcevoy S.L."/>
        </authorList>
    </citation>
    <scope>NUCLEOTIDE SEQUENCE</scope>
    <source>
        <strain evidence="8">NS2018</strain>
        <tissue evidence="8">Leaf</tissue>
    </source>
</reference>
<dbReference type="Gene3D" id="1.20.1310.10">
    <property type="entry name" value="Cullin Repeats"/>
    <property type="match status" value="2"/>
</dbReference>
<keyword evidence="9" id="KW-1185">Reference proteome</keyword>
<dbReference type="InterPro" id="IPR016159">
    <property type="entry name" value="Cullin_repeat-like_dom_sf"/>
</dbReference>
<evidence type="ECO:0000256" key="1">
    <source>
        <dbReference type="ARBA" id="ARBA00004906"/>
    </source>
</evidence>
<evidence type="ECO:0000313" key="9">
    <source>
        <dbReference type="Proteomes" id="UP001168877"/>
    </source>
</evidence>
<keyword evidence="4" id="KW-0833">Ubl conjugation pathway</keyword>
<evidence type="ECO:0000256" key="5">
    <source>
        <dbReference type="ARBA" id="ARBA00022843"/>
    </source>
</evidence>
<dbReference type="InterPro" id="IPR045093">
    <property type="entry name" value="Cullin"/>
</dbReference>
<dbReference type="EMBL" id="JAUESC010000384">
    <property type="protein sequence ID" value="KAK0580547.1"/>
    <property type="molecule type" value="Genomic_DNA"/>
</dbReference>
<protein>
    <recommendedName>
        <fullName evidence="6">Cullin-5</fullName>
    </recommendedName>
</protein>
<evidence type="ECO:0000313" key="8">
    <source>
        <dbReference type="EMBL" id="KAK0580547.1"/>
    </source>
</evidence>
<proteinExistence type="inferred from homology"/>
<dbReference type="AlphaFoldDB" id="A0AA39RX23"/>
<feature type="domain" description="Cullin N-terminal" evidence="7">
    <location>
        <begin position="24"/>
        <end position="267"/>
    </location>
</feature>
<evidence type="ECO:0000256" key="4">
    <source>
        <dbReference type="ARBA" id="ARBA00022786"/>
    </source>
</evidence>
<comment type="pathway">
    <text evidence="1">Protein modification; protein ubiquitination.</text>
</comment>
<dbReference type="FunFam" id="1.20.1310.10:FF:000014">
    <property type="entry name" value="Cullin 5"/>
    <property type="match status" value="1"/>
</dbReference>
<gene>
    <name evidence="8" type="ORF">LWI29_003138</name>
</gene>
<keyword evidence="5" id="KW-0832">Ubl conjugation</keyword>
<dbReference type="InterPro" id="IPR001373">
    <property type="entry name" value="Cullin_N"/>
</dbReference>
<accession>A0AA39RX23</accession>
<organism evidence="8 9">
    <name type="scientific">Acer saccharum</name>
    <name type="common">Sugar maple</name>
    <dbReference type="NCBI Taxonomy" id="4024"/>
    <lineage>
        <taxon>Eukaryota</taxon>
        <taxon>Viridiplantae</taxon>
        <taxon>Streptophyta</taxon>
        <taxon>Embryophyta</taxon>
        <taxon>Tracheophyta</taxon>
        <taxon>Spermatophyta</taxon>
        <taxon>Magnoliopsida</taxon>
        <taxon>eudicotyledons</taxon>
        <taxon>Gunneridae</taxon>
        <taxon>Pentapetalae</taxon>
        <taxon>rosids</taxon>
        <taxon>malvids</taxon>
        <taxon>Sapindales</taxon>
        <taxon>Sapindaceae</taxon>
        <taxon>Hippocastanoideae</taxon>
        <taxon>Acereae</taxon>
        <taxon>Acer</taxon>
    </lineage>
</organism>
<dbReference type="PANTHER" id="PTHR11932">
    <property type="entry name" value="CULLIN"/>
    <property type="match status" value="1"/>
</dbReference>
<dbReference type="GO" id="GO:0031625">
    <property type="term" value="F:ubiquitin protein ligase binding"/>
    <property type="evidence" value="ECO:0007669"/>
    <property type="project" value="InterPro"/>
</dbReference>
<reference evidence="8" key="1">
    <citation type="journal article" date="2022" name="Plant J.">
        <title>Strategies of tolerance reflected in two North American maple genomes.</title>
        <authorList>
            <person name="McEvoy S.L."/>
            <person name="Sezen U.U."/>
            <person name="Trouern-Trend A."/>
            <person name="McMahon S.M."/>
            <person name="Schaberg P.G."/>
            <person name="Yang J."/>
            <person name="Wegrzyn J.L."/>
            <person name="Swenson N.G."/>
        </authorList>
    </citation>
    <scope>NUCLEOTIDE SEQUENCE</scope>
    <source>
        <strain evidence="8">NS2018</strain>
    </source>
</reference>
<evidence type="ECO:0000256" key="6">
    <source>
        <dbReference type="ARBA" id="ARBA00040451"/>
    </source>
</evidence>
<evidence type="ECO:0000256" key="2">
    <source>
        <dbReference type="ARBA" id="ARBA00006019"/>
    </source>
</evidence>
<dbReference type="SUPFAM" id="SSF74788">
    <property type="entry name" value="Cullin repeat-like"/>
    <property type="match status" value="1"/>
</dbReference>
<dbReference type="GO" id="GO:0006511">
    <property type="term" value="P:ubiquitin-dependent protein catabolic process"/>
    <property type="evidence" value="ECO:0007669"/>
    <property type="project" value="InterPro"/>
</dbReference>
<name>A0AA39RX23_ACESA</name>
<comment type="similarity">
    <text evidence="2">Belongs to the cullin family.</text>
</comment>
<keyword evidence="3" id="KW-1017">Isopeptide bond</keyword>
<evidence type="ECO:0000259" key="7">
    <source>
        <dbReference type="Pfam" id="PF00888"/>
    </source>
</evidence>
<sequence length="284" mass="33374">MVNTNFDEGWNDMQKGIMKLKRILEGLPETPFSSEVLPSLREKHDEFMLRELVKRWANHKVMLRFLSHFFRHLDHYFIPRRSLPTLKEVGLTRFRDLIDRKREGELIDVSLLKNVIDIYEEMGMGQMDNYEQDFEAHLLQGTGAYYSRNASKWFLEFTCPDYMLKASLSCVECLKKERDRVSHYLHSSSESKLLEKVQHELLVVFATELLEKENSGCHALLKDDKVDDLSRMYRLYHKIPKGLQSVANVFKQHITAEGTVLVQQAEDAAMNHGTLFRMYLLQQQ</sequence>
<dbReference type="Pfam" id="PF00888">
    <property type="entry name" value="Cullin"/>
    <property type="match status" value="1"/>
</dbReference>
<evidence type="ECO:0000256" key="3">
    <source>
        <dbReference type="ARBA" id="ARBA00022499"/>
    </source>
</evidence>
<comment type="caution">
    <text evidence="8">The sequence shown here is derived from an EMBL/GenBank/DDBJ whole genome shotgun (WGS) entry which is preliminary data.</text>
</comment>
<dbReference type="Proteomes" id="UP001168877">
    <property type="component" value="Unassembled WGS sequence"/>
</dbReference>